<feature type="domain" description="EAL" evidence="3">
    <location>
        <begin position="245"/>
        <end position="500"/>
    </location>
</feature>
<dbReference type="AlphaFoldDB" id="A0A1X7BSW6"/>
<dbReference type="InterPro" id="IPR029787">
    <property type="entry name" value="Nucleotide_cyclase"/>
</dbReference>
<organism evidence="5 6">
    <name type="scientific">Roseovarius aestuarii</name>
    <dbReference type="NCBI Taxonomy" id="475083"/>
    <lineage>
        <taxon>Bacteria</taxon>
        <taxon>Pseudomonadati</taxon>
        <taxon>Pseudomonadota</taxon>
        <taxon>Alphaproteobacteria</taxon>
        <taxon>Rhodobacterales</taxon>
        <taxon>Roseobacteraceae</taxon>
        <taxon>Roseovarius</taxon>
    </lineage>
</organism>
<keyword evidence="2" id="KW-1133">Transmembrane helix</keyword>
<dbReference type="Proteomes" id="UP000193224">
    <property type="component" value="Unassembled WGS sequence"/>
</dbReference>
<keyword evidence="6" id="KW-1185">Reference proteome</keyword>
<dbReference type="PROSITE" id="PS50883">
    <property type="entry name" value="EAL"/>
    <property type="match status" value="1"/>
</dbReference>
<dbReference type="PROSITE" id="PS50887">
    <property type="entry name" value="GGDEF"/>
    <property type="match status" value="1"/>
</dbReference>
<dbReference type="InterPro" id="IPR050706">
    <property type="entry name" value="Cyclic-di-GMP_PDE-like"/>
</dbReference>
<dbReference type="PANTHER" id="PTHR33121:SF70">
    <property type="entry name" value="SIGNALING PROTEIN YKOW"/>
    <property type="match status" value="1"/>
</dbReference>
<evidence type="ECO:0000313" key="6">
    <source>
        <dbReference type="Proteomes" id="UP000193224"/>
    </source>
</evidence>
<dbReference type="InterPro" id="IPR043128">
    <property type="entry name" value="Rev_trsase/Diguanyl_cyclase"/>
</dbReference>
<dbReference type="SUPFAM" id="SSF55073">
    <property type="entry name" value="Nucleotide cyclase"/>
    <property type="match status" value="1"/>
</dbReference>
<keyword evidence="1" id="KW-0175">Coiled coil</keyword>
<proteinExistence type="predicted"/>
<sequence length="514" mass="56454">MYRLLNRVISASRSSLRAILNGPQVLAFLPTAVLLGYWLGGEMALIVTAIGFPAIMGLYAVFRPFGENREFGDNRHSNPKPAAFHIDLGRALRRARKRSKKTACLVVGLDDFEAIADRYGISAAQDVVAELAERLNAAIRKRDCLTQLDDRKFGVVIAPVGHLNLDIALQVATRLQSAAESPIKLGGTTIYVSASIGFCLDANFNDNSGTKMAEAADLALTVAWRSGPSSIRAYSPDMRDLKAASHKVPSDIEQALEAGQILPWFQPQISTDTGRVTGFEALARWDHPERGVMAPGEFLDKLQSAGQMQRLGELMLTGALKALSSWDALGLDIPQVGVNFSPDELRDPRLLQKIEWELDKHELTADRLAIEILETVVATSPEDMIARNISGLSELGCHVDLDDFGTGHASISSIRRFDIQRLKIDRSFVMKVDQDPEQQRMVSAILLMAERLELDTLAEGVETAGEHTMLAQLGCRHVQGFGIGRPMPVESVQEWTKGHIARLSDPPEIRYRTG</sequence>
<dbReference type="SMART" id="SM00267">
    <property type="entry name" value="GGDEF"/>
    <property type="match status" value="1"/>
</dbReference>
<protein>
    <submittedName>
        <fullName evidence="5">Cyclic di-GMP phosphodiesterase Gmr</fullName>
        <ecNumber evidence="5">3.1.4.52</ecNumber>
    </submittedName>
</protein>
<feature type="coiled-coil region" evidence="1">
    <location>
        <begin position="121"/>
        <end position="148"/>
    </location>
</feature>
<dbReference type="EC" id="3.1.4.52" evidence="5"/>
<evidence type="ECO:0000259" key="4">
    <source>
        <dbReference type="PROSITE" id="PS50887"/>
    </source>
</evidence>
<keyword evidence="2" id="KW-0472">Membrane</keyword>
<keyword evidence="2" id="KW-0812">Transmembrane</keyword>
<evidence type="ECO:0000256" key="1">
    <source>
        <dbReference type="SAM" id="Coils"/>
    </source>
</evidence>
<dbReference type="InterPro" id="IPR001633">
    <property type="entry name" value="EAL_dom"/>
</dbReference>
<dbReference type="EMBL" id="FWXB01000009">
    <property type="protein sequence ID" value="SMC12702.1"/>
    <property type="molecule type" value="Genomic_DNA"/>
</dbReference>
<gene>
    <name evidence="5" type="primary">gmr_3</name>
    <name evidence="5" type="ORF">ROA7745_02532</name>
</gene>
<evidence type="ECO:0000256" key="2">
    <source>
        <dbReference type="SAM" id="Phobius"/>
    </source>
</evidence>
<dbReference type="SMART" id="SM00052">
    <property type="entry name" value="EAL"/>
    <property type="match status" value="1"/>
</dbReference>
<dbReference type="SUPFAM" id="SSF141868">
    <property type="entry name" value="EAL domain-like"/>
    <property type="match status" value="1"/>
</dbReference>
<dbReference type="OrthoDB" id="9814202at2"/>
<dbReference type="CDD" id="cd01949">
    <property type="entry name" value="GGDEF"/>
    <property type="match status" value="1"/>
</dbReference>
<feature type="domain" description="GGDEF" evidence="4">
    <location>
        <begin position="100"/>
        <end position="236"/>
    </location>
</feature>
<keyword evidence="5" id="KW-0378">Hydrolase</keyword>
<dbReference type="Pfam" id="PF00563">
    <property type="entry name" value="EAL"/>
    <property type="match status" value="1"/>
</dbReference>
<dbReference type="Gene3D" id="3.20.20.450">
    <property type="entry name" value="EAL domain"/>
    <property type="match status" value="1"/>
</dbReference>
<name>A0A1X7BSW6_9RHOB</name>
<dbReference type="GO" id="GO:0071111">
    <property type="term" value="F:cyclic-guanylate-specific phosphodiesterase activity"/>
    <property type="evidence" value="ECO:0007669"/>
    <property type="project" value="UniProtKB-EC"/>
</dbReference>
<dbReference type="Gene3D" id="3.30.70.270">
    <property type="match status" value="1"/>
</dbReference>
<dbReference type="NCBIfam" id="TIGR00254">
    <property type="entry name" value="GGDEF"/>
    <property type="match status" value="1"/>
</dbReference>
<dbReference type="InterPro" id="IPR035919">
    <property type="entry name" value="EAL_sf"/>
</dbReference>
<dbReference type="PANTHER" id="PTHR33121">
    <property type="entry name" value="CYCLIC DI-GMP PHOSPHODIESTERASE PDEF"/>
    <property type="match status" value="1"/>
</dbReference>
<reference evidence="5 6" key="1">
    <citation type="submission" date="2017-03" db="EMBL/GenBank/DDBJ databases">
        <authorList>
            <person name="Afonso C.L."/>
            <person name="Miller P.J."/>
            <person name="Scott M.A."/>
            <person name="Spackman E."/>
            <person name="Goraichik I."/>
            <person name="Dimitrov K.M."/>
            <person name="Suarez D.L."/>
            <person name="Swayne D.E."/>
        </authorList>
    </citation>
    <scope>NUCLEOTIDE SEQUENCE [LARGE SCALE GENOMIC DNA]</scope>
    <source>
        <strain evidence="5 6">CECT 7745</strain>
    </source>
</reference>
<evidence type="ECO:0000259" key="3">
    <source>
        <dbReference type="PROSITE" id="PS50883"/>
    </source>
</evidence>
<feature type="transmembrane region" description="Helical" evidence="2">
    <location>
        <begin position="44"/>
        <end position="62"/>
    </location>
</feature>
<dbReference type="InterPro" id="IPR000160">
    <property type="entry name" value="GGDEF_dom"/>
</dbReference>
<accession>A0A1X7BSW6</accession>
<dbReference type="Pfam" id="PF00990">
    <property type="entry name" value="GGDEF"/>
    <property type="match status" value="1"/>
</dbReference>
<evidence type="ECO:0000313" key="5">
    <source>
        <dbReference type="EMBL" id="SMC12702.1"/>
    </source>
</evidence>
<dbReference type="CDD" id="cd01948">
    <property type="entry name" value="EAL"/>
    <property type="match status" value="1"/>
</dbReference>